<dbReference type="Proteomes" id="UP000092461">
    <property type="component" value="Unassembled WGS sequence"/>
</dbReference>
<reference evidence="14" key="2">
    <citation type="journal article" date="2020" name="BMC">
        <title>Leishmania infection induces a limited differential gene expression in the sand fly midgut.</title>
        <authorList>
            <person name="Coutinho-Abreu I.V."/>
            <person name="Serafim T.D."/>
            <person name="Meneses C."/>
            <person name="Kamhawi S."/>
            <person name="Oliveira F."/>
            <person name="Valenzuela J.G."/>
        </authorList>
    </citation>
    <scope>NUCLEOTIDE SEQUENCE</scope>
    <source>
        <strain evidence="14">Jacobina</strain>
        <tissue evidence="14">Midgut</tissue>
    </source>
</reference>
<dbReference type="GO" id="GO:0015280">
    <property type="term" value="F:ligand-gated sodium channel activity"/>
    <property type="evidence" value="ECO:0007669"/>
    <property type="project" value="TreeGrafter"/>
</dbReference>
<dbReference type="Gene3D" id="2.60.470.10">
    <property type="entry name" value="Acid-sensing ion channels like domains"/>
    <property type="match status" value="1"/>
</dbReference>
<evidence type="ECO:0000256" key="10">
    <source>
        <dbReference type="ARBA" id="ARBA00023201"/>
    </source>
</evidence>
<keyword evidence="5 12" id="KW-0812">Transmembrane</keyword>
<keyword evidence="16" id="KW-1185">Reference proteome</keyword>
<comment type="similarity">
    <text evidence="2 12">Belongs to the amiloride-sensitive sodium channel (TC 1.A.6) family.</text>
</comment>
<keyword evidence="11 12" id="KW-0407">Ion channel</keyword>
<evidence type="ECO:0000256" key="9">
    <source>
        <dbReference type="ARBA" id="ARBA00023136"/>
    </source>
</evidence>
<comment type="subcellular location">
    <subcellularLocation>
        <location evidence="1">Membrane</location>
        <topology evidence="1">Multi-pass membrane protein</topology>
    </subcellularLocation>
</comment>
<evidence type="ECO:0000256" key="2">
    <source>
        <dbReference type="ARBA" id="ARBA00007193"/>
    </source>
</evidence>
<evidence type="ECO:0000256" key="7">
    <source>
        <dbReference type="ARBA" id="ARBA00023053"/>
    </source>
</evidence>
<evidence type="ECO:0000256" key="8">
    <source>
        <dbReference type="ARBA" id="ARBA00023065"/>
    </source>
</evidence>
<dbReference type="PRINTS" id="PR01078">
    <property type="entry name" value="AMINACHANNEL"/>
</dbReference>
<evidence type="ECO:0000256" key="6">
    <source>
        <dbReference type="ARBA" id="ARBA00022989"/>
    </source>
</evidence>
<keyword evidence="7" id="KW-0915">Sodium</keyword>
<reference evidence="15" key="3">
    <citation type="submission" date="2020-05" db="UniProtKB">
        <authorList>
            <consortium name="EnsemblMetazoa"/>
        </authorList>
    </citation>
    <scope>IDENTIFICATION</scope>
    <source>
        <strain evidence="15">Jacobina</strain>
    </source>
</reference>
<feature type="transmembrane region" description="Helical" evidence="13">
    <location>
        <begin position="484"/>
        <end position="513"/>
    </location>
</feature>
<evidence type="ECO:0000313" key="16">
    <source>
        <dbReference type="Proteomes" id="UP000092461"/>
    </source>
</evidence>
<dbReference type="AlphaFoldDB" id="A0A1B0CID6"/>
<evidence type="ECO:0000256" key="3">
    <source>
        <dbReference type="ARBA" id="ARBA00022448"/>
    </source>
</evidence>
<evidence type="ECO:0000256" key="4">
    <source>
        <dbReference type="ARBA" id="ARBA00022461"/>
    </source>
</evidence>
<keyword evidence="8 12" id="KW-0406">Ion transport</keyword>
<evidence type="ECO:0000313" key="15">
    <source>
        <dbReference type="EnsemblMetazoa" id="LLOJ004198-PA"/>
    </source>
</evidence>
<dbReference type="InterPro" id="IPR001873">
    <property type="entry name" value="ENaC"/>
</dbReference>
<keyword evidence="9 13" id="KW-0472">Membrane</keyword>
<evidence type="ECO:0000256" key="13">
    <source>
        <dbReference type="SAM" id="Phobius"/>
    </source>
</evidence>
<dbReference type="EMBL" id="AJWK01013196">
    <property type="status" value="NOT_ANNOTATED_CDS"/>
    <property type="molecule type" value="Genomic_DNA"/>
</dbReference>
<dbReference type="EnsemblMetazoa" id="LLOJ004198-RA">
    <property type="protein sequence ID" value="LLOJ004198-PA"/>
    <property type="gene ID" value="LLOJ004198"/>
</dbReference>
<evidence type="ECO:0000256" key="1">
    <source>
        <dbReference type="ARBA" id="ARBA00004141"/>
    </source>
</evidence>
<feature type="transmembrane region" description="Helical" evidence="13">
    <location>
        <begin position="67"/>
        <end position="88"/>
    </location>
</feature>
<dbReference type="GO" id="GO:0005886">
    <property type="term" value="C:plasma membrane"/>
    <property type="evidence" value="ECO:0007669"/>
    <property type="project" value="TreeGrafter"/>
</dbReference>
<keyword evidence="6 13" id="KW-1133">Transmembrane helix</keyword>
<accession>A0A1B0CID6</accession>
<keyword evidence="4 12" id="KW-0894">Sodium channel</keyword>
<protein>
    <submittedName>
        <fullName evidence="14">Putative sodium channel protein nach</fullName>
    </submittedName>
</protein>
<evidence type="ECO:0000256" key="11">
    <source>
        <dbReference type="ARBA" id="ARBA00023303"/>
    </source>
</evidence>
<evidence type="ECO:0000256" key="5">
    <source>
        <dbReference type="ARBA" id="ARBA00022692"/>
    </source>
</evidence>
<dbReference type="PANTHER" id="PTHR11690">
    <property type="entry name" value="AMILORIDE-SENSITIVE SODIUM CHANNEL-RELATED"/>
    <property type="match status" value="1"/>
</dbReference>
<reference evidence="16" key="1">
    <citation type="submission" date="2012-05" db="EMBL/GenBank/DDBJ databases">
        <title>Whole Genome Assembly of Lutzomyia longipalpis.</title>
        <authorList>
            <person name="Richards S."/>
            <person name="Qu C."/>
            <person name="Dillon R."/>
            <person name="Worley K."/>
            <person name="Scherer S."/>
            <person name="Batterton M."/>
            <person name="Taylor A."/>
            <person name="Hawes A."/>
            <person name="Hernandez B."/>
            <person name="Kovar C."/>
            <person name="Mandapat C."/>
            <person name="Pham C."/>
            <person name="Qu C."/>
            <person name="Jing C."/>
            <person name="Bess C."/>
            <person name="Bandaranaike D."/>
            <person name="Ngo D."/>
            <person name="Ongeri F."/>
            <person name="Arias F."/>
            <person name="Lara F."/>
            <person name="Weissenberger G."/>
            <person name="Kamau G."/>
            <person name="Han H."/>
            <person name="Shen H."/>
            <person name="Dinh H."/>
            <person name="Khalil I."/>
            <person name="Jones J."/>
            <person name="Shafer J."/>
            <person name="Jayaseelan J."/>
            <person name="Quiroz J."/>
            <person name="Blankenburg K."/>
            <person name="Nguyen L."/>
            <person name="Jackson L."/>
            <person name="Francisco L."/>
            <person name="Tang L.-Y."/>
            <person name="Pu L.-L."/>
            <person name="Perales L."/>
            <person name="Lorensuhewa L."/>
            <person name="Munidasa M."/>
            <person name="Coyle M."/>
            <person name="Taylor M."/>
            <person name="Puazo M."/>
            <person name="Firestine M."/>
            <person name="Scheel M."/>
            <person name="Javaid M."/>
            <person name="Wang M."/>
            <person name="Li M."/>
            <person name="Tabassum N."/>
            <person name="Saada N."/>
            <person name="Osuji N."/>
            <person name="Aqrawi P."/>
            <person name="Fu Q."/>
            <person name="Thornton R."/>
            <person name="Raj R."/>
            <person name="Goodspeed R."/>
            <person name="Mata R."/>
            <person name="Najjar R."/>
            <person name="Gubbala S."/>
            <person name="Lee S."/>
            <person name="Denson S."/>
            <person name="Patil S."/>
            <person name="Macmil S."/>
            <person name="Qi S."/>
            <person name="Matskevitch T."/>
            <person name="Palculict T."/>
            <person name="Mathew T."/>
            <person name="Vee V."/>
            <person name="Velamala V."/>
            <person name="Korchina V."/>
            <person name="Cai W."/>
            <person name="Liu W."/>
            <person name="Dai W."/>
            <person name="Zou X."/>
            <person name="Zhu Y."/>
            <person name="Zhang Y."/>
            <person name="Wu Y.-Q."/>
            <person name="Xin Y."/>
            <person name="Nazarath L."/>
            <person name="Kovar C."/>
            <person name="Han Y."/>
            <person name="Muzny D."/>
            <person name="Gibbs R."/>
        </authorList>
    </citation>
    <scope>NUCLEOTIDE SEQUENCE [LARGE SCALE GENOMIC DNA]</scope>
    <source>
        <strain evidence="16">Jacobina</strain>
    </source>
</reference>
<proteinExistence type="inferred from homology"/>
<name>A0A1B0CID6_LUTLO</name>
<evidence type="ECO:0000256" key="12">
    <source>
        <dbReference type="RuleBase" id="RU000679"/>
    </source>
</evidence>
<organism evidence="15 16">
    <name type="scientific">Lutzomyia longipalpis</name>
    <name type="common">Sand fly</name>
    <dbReference type="NCBI Taxonomy" id="7200"/>
    <lineage>
        <taxon>Eukaryota</taxon>
        <taxon>Metazoa</taxon>
        <taxon>Ecdysozoa</taxon>
        <taxon>Arthropoda</taxon>
        <taxon>Hexapoda</taxon>
        <taxon>Insecta</taxon>
        <taxon>Pterygota</taxon>
        <taxon>Neoptera</taxon>
        <taxon>Endopterygota</taxon>
        <taxon>Diptera</taxon>
        <taxon>Nematocera</taxon>
        <taxon>Psychodoidea</taxon>
        <taxon>Psychodidae</taxon>
        <taxon>Lutzomyia</taxon>
        <taxon>Lutzomyia</taxon>
    </lineage>
</organism>
<dbReference type="PANTHER" id="PTHR11690:SF237">
    <property type="entry name" value="PICKPOCKET 16-RELATED"/>
    <property type="match status" value="1"/>
</dbReference>
<sequence>MTVKKIKVLPVETVSSKVTPIEEKIPKEAPLDPIRWFLRRFKHFCAVTALHGYGHIVREDTAMSEKIFWGFCTLISNITALVLLWFSWNWSTLTPVVTVIESTHYATWNIPFPAVTICNLNKISAKRALERATAMKRPENVSAEDLSELFRQLTIFMGYTHEATDDFEILDKTLEMNNLTVFGLLQDLSPSCPESLDRCMWKGTQTRCDTLFQPINSTLGICCSFNYYAIEKMNYPEKLLHSIPKEPRRVTACGHQTGLTVIVSPDLEDYHTTILGSSGFRVMIHNSYDLVDDNAEMKIIAPRLEAFLSVAPEATYATNDVLRLPVSVRNCLTSTEVKMSTVRKYSYLNCMAECRSEIAEKLCGCVPPNFPNNGSKRFCEMHDLDCIVQNKNIYSGAAPGFNITRREPVKDEWMIQTRSVCPCLPDCEYVTYGTEVTAGVFSRNNSFNSVSFFKDINLDDKTLIHVFFQDLVSTRYRMDMNQNWLSWLATIGGILGLFLGFSIVTGFEFIYLFTLRVFFDRYAEKYHGKA</sequence>
<dbReference type="VEuPathDB" id="VectorBase:LLONM1_000742"/>
<keyword evidence="10 12" id="KW-0739">Sodium transport</keyword>
<dbReference type="VEuPathDB" id="VectorBase:LLOJ004198"/>
<dbReference type="EMBL" id="GITU01008531">
    <property type="protein sequence ID" value="MBC1177234.1"/>
    <property type="molecule type" value="Transcribed_RNA"/>
</dbReference>
<dbReference type="Pfam" id="PF00858">
    <property type="entry name" value="ASC"/>
    <property type="match status" value="1"/>
</dbReference>
<keyword evidence="3 12" id="KW-0813">Transport</keyword>
<dbReference type="Gene3D" id="1.10.287.770">
    <property type="entry name" value="YojJ-like"/>
    <property type="match status" value="1"/>
</dbReference>
<evidence type="ECO:0000313" key="14">
    <source>
        <dbReference type="EMBL" id="MBC1177234.1"/>
    </source>
</evidence>